<evidence type="ECO:0000313" key="2">
    <source>
        <dbReference type="Proteomes" id="UP001188597"/>
    </source>
</evidence>
<sequence length="167" mass="18915">MITGAIEILLWSVFDGSLSMYDKEIDRRPYHRNCNCAPRKLKHACPDAFGAHRSISFWNKKSVNRCSLSLSASRFPSQTYALSLSASRVSSQTCLHGEPPVLFKFILQCQVVSEQYKKGTNKFAQEDQNRFLEKKIGVECSCQQLQDSSESYSLPQGQHAKCDIVEK</sequence>
<dbReference type="PANTHER" id="PTHR35121">
    <property type="entry name" value="HOMEODOMAIN PROTEIN 8, PUTATIVE-RELATED"/>
    <property type="match status" value="1"/>
</dbReference>
<gene>
    <name evidence="1" type="ORF">RJ639_036974</name>
</gene>
<accession>A0AA89BDW0</accession>
<evidence type="ECO:0000313" key="1">
    <source>
        <dbReference type="EMBL" id="KAK3033182.1"/>
    </source>
</evidence>
<dbReference type="EMBL" id="JAVXUP010000242">
    <property type="protein sequence ID" value="KAK3033182.1"/>
    <property type="molecule type" value="Genomic_DNA"/>
</dbReference>
<comment type="caution">
    <text evidence="1">The sequence shown here is derived from an EMBL/GenBank/DDBJ whole genome shotgun (WGS) entry which is preliminary data.</text>
</comment>
<dbReference type="AlphaFoldDB" id="A0AA89BDW0"/>
<name>A0AA89BDW0_9ASTE</name>
<protein>
    <submittedName>
        <fullName evidence="1">Uncharacterized protein</fullName>
    </submittedName>
</protein>
<reference evidence="1" key="1">
    <citation type="submission" date="2022-12" db="EMBL/GenBank/DDBJ databases">
        <title>Draft genome assemblies for two species of Escallonia (Escalloniales).</title>
        <authorList>
            <person name="Chanderbali A."/>
            <person name="Dervinis C."/>
            <person name="Anghel I."/>
            <person name="Soltis D."/>
            <person name="Soltis P."/>
            <person name="Zapata F."/>
        </authorList>
    </citation>
    <scope>NUCLEOTIDE SEQUENCE</scope>
    <source>
        <strain evidence="1">UCBG64.0493</strain>
        <tissue evidence="1">Leaf</tissue>
    </source>
</reference>
<proteinExistence type="predicted"/>
<dbReference type="Proteomes" id="UP001188597">
    <property type="component" value="Unassembled WGS sequence"/>
</dbReference>
<organism evidence="1 2">
    <name type="scientific">Escallonia herrerae</name>
    <dbReference type="NCBI Taxonomy" id="1293975"/>
    <lineage>
        <taxon>Eukaryota</taxon>
        <taxon>Viridiplantae</taxon>
        <taxon>Streptophyta</taxon>
        <taxon>Embryophyta</taxon>
        <taxon>Tracheophyta</taxon>
        <taxon>Spermatophyta</taxon>
        <taxon>Magnoliopsida</taxon>
        <taxon>eudicotyledons</taxon>
        <taxon>Gunneridae</taxon>
        <taxon>Pentapetalae</taxon>
        <taxon>asterids</taxon>
        <taxon>campanulids</taxon>
        <taxon>Escalloniales</taxon>
        <taxon>Escalloniaceae</taxon>
        <taxon>Escallonia</taxon>
    </lineage>
</organism>
<keyword evidence="2" id="KW-1185">Reference proteome</keyword>
<dbReference type="PANTHER" id="PTHR35121:SF4">
    <property type="entry name" value="SWIM-TYPE DOMAIN-CONTAINING PROTEIN"/>
    <property type="match status" value="1"/>
</dbReference>